<evidence type="ECO:0000256" key="1">
    <source>
        <dbReference type="SAM" id="Coils"/>
    </source>
</evidence>
<protein>
    <submittedName>
        <fullName evidence="3">Uncharacterized protein</fullName>
    </submittedName>
</protein>
<sequence length="266" mass="29045">MACSPQPGTDLGGSRISNDESALMNSFDELQSQEKEKIINKLDKLREKMSQAKSKIGNKEIQTNRAIGGSVDLLKFSPQPQNRSIKSKATIQTIVSPPLLVNLEPALPASAGMVTPTKEQQNVNKISTHSSMPDLESSLSDGESQAVDLEAQTAIDMDWTEDPLGHINKMIHPRKGNLIIVKTCTDLISAPLGDKLSDKTRDFREETRSNQDTTPIGSGEQSRITNSSRGTSVPKGEKSSTISQRKITDFFKFDNPPRSAFPPSPL</sequence>
<feature type="compositionally biased region" description="Polar residues" evidence="2">
    <location>
        <begin position="210"/>
        <end position="231"/>
    </location>
</feature>
<organism evidence="3 4">
    <name type="scientific">Podarcis lilfordi</name>
    <name type="common">Lilford's wall lizard</name>
    <dbReference type="NCBI Taxonomy" id="74358"/>
    <lineage>
        <taxon>Eukaryota</taxon>
        <taxon>Metazoa</taxon>
        <taxon>Chordata</taxon>
        <taxon>Craniata</taxon>
        <taxon>Vertebrata</taxon>
        <taxon>Euteleostomi</taxon>
        <taxon>Lepidosauria</taxon>
        <taxon>Squamata</taxon>
        <taxon>Bifurcata</taxon>
        <taxon>Unidentata</taxon>
        <taxon>Episquamata</taxon>
        <taxon>Laterata</taxon>
        <taxon>Lacertibaenia</taxon>
        <taxon>Lacertidae</taxon>
        <taxon>Podarcis</taxon>
    </lineage>
</organism>
<dbReference type="AlphaFoldDB" id="A0AA35LJ22"/>
<keyword evidence="1" id="KW-0175">Coiled coil</keyword>
<feature type="coiled-coil region" evidence="1">
    <location>
        <begin position="35"/>
        <end position="62"/>
    </location>
</feature>
<gene>
    <name evidence="3" type="ORF">PODLI_1B040379</name>
</gene>
<name>A0AA35LJ22_9SAUR</name>
<reference evidence="3" key="1">
    <citation type="submission" date="2022-12" db="EMBL/GenBank/DDBJ databases">
        <authorList>
            <person name="Alioto T."/>
            <person name="Alioto T."/>
            <person name="Gomez Garrido J."/>
        </authorList>
    </citation>
    <scope>NUCLEOTIDE SEQUENCE</scope>
</reference>
<accession>A0AA35LJ22</accession>
<feature type="compositionally biased region" description="Basic and acidic residues" evidence="2">
    <location>
        <begin position="195"/>
        <end position="209"/>
    </location>
</feature>
<dbReference type="EMBL" id="OX395142">
    <property type="protein sequence ID" value="CAI5796484.1"/>
    <property type="molecule type" value="Genomic_DNA"/>
</dbReference>
<keyword evidence="4" id="KW-1185">Reference proteome</keyword>
<proteinExistence type="predicted"/>
<evidence type="ECO:0000256" key="2">
    <source>
        <dbReference type="SAM" id="MobiDB-lite"/>
    </source>
</evidence>
<dbReference type="Proteomes" id="UP001178461">
    <property type="component" value="Chromosome 17"/>
</dbReference>
<evidence type="ECO:0000313" key="4">
    <source>
        <dbReference type="Proteomes" id="UP001178461"/>
    </source>
</evidence>
<evidence type="ECO:0000313" key="3">
    <source>
        <dbReference type="EMBL" id="CAI5796484.1"/>
    </source>
</evidence>
<feature type="region of interest" description="Disordered" evidence="2">
    <location>
        <begin position="191"/>
        <end position="266"/>
    </location>
</feature>